<keyword evidence="3" id="KW-1185">Reference proteome</keyword>
<evidence type="ECO:0000313" key="2">
    <source>
        <dbReference type="EMBL" id="MFC0523473.1"/>
    </source>
</evidence>
<gene>
    <name evidence="2" type="ORF">ACFFGV_07730</name>
</gene>
<organism evidence="2 3">
    <name type="scientific">Pontibacillus salicampi</name>
    <dbReference type="NCBI Taxonomy" id="1449801"/>
    <lineage>
        <taxon>Bacteria</taxon>
        <taxon>Bacillati</taxon>
        <taxon>Bacillota</taxon>
        <taxon>Bacilli</taxon>
        <taxon>Bacillales</taxon>
        <taxon>Bacillaceae</taxon>
        <taxon>Pontibacillus</taxon>
    </lineage>
</organism>
<dbReference type="RefSeq" id="WP_377346298.1">
    <property type="nucleotide sequence ID" value="NZ_JBHLTP010000004.1"/>
</dbReference>
<name>A0ABV6LME1_9BACI</name>
<accession>A0ABV6LME1</accession>
<evidence type="ECO:0000256" key="1">
    <source>
        <dbReference type="SAM" id="MobiDB-lite"/>
    </source>
</evidence>
<dbReference type="Proteomes" id="UP001589836">
    <property type="component" value="Unassembled WGS sequence"/>
</dbReference>
<protein>
    <recommendedName>
        <fullName evidence="4">DUF4025 domain-containing protein</fullName>
    </recommendedName>
</protein>
<feature type="compositionally biased region" description="Basic and acidic residues" evidence="1">
    <location>
        <begin position="35"/>
        <end position="53"/>
    </location>
</feature>
<feature type="region of interest" description="Disordered" evidence="1">
    <location>
        <begin position="25"/>
        <end position="53"/>
    </location>
</feature>
<proteinExistence type="predicted"/>
<sequence length="53" mass="6195">MTDPKKDNQKESREQYEVDVDRMINEGLAGGTVHSKYDREQLEEARDLPEQSQ</sequence>
<reference evidence="2 3" key="1">
    <citation type="submission" date="2024-09" db="EMBL/GenBank/DDBJ databases">
        <authorList>
            <person name="Sun Q."/>
            <person name="Mori K."/>
        </authorList>
    </citation>
    <scope>NUCLEOTIDE SEQUENCE [LARGE SCALE GENOMIC DNA]</scope>
    <source>
        <strain evidence="2 3">NCAIM B.02529</strain>
    </source>
</reference>
<evidence type="ECO:0000313" key="3">
    <source>
        <dbReference type="Proteomes" id="UP001589836"/>
    </source>
</evidence>
<dbReference type="EMBL" id="JBHLTP010000004">
    <property type="protein sequence ID" value="MFC0523473.1"/>
    <property type="molecule type" value="Genomic_DNA"/>
</dbReference>
<evidence type="ECO:0008006" key="4">
    <source>
        <dbReference type="Google" id="ProtNLM"/>
    </source>
</evidence>
<comment type="caution">
    <text evidence="2">The sequence shown here is derived from an EMBL/GenBank/DDBJ whole genome shotgun (WGS) entry which is preliminary data.</text>
</comment>